<dbReference type="InterPro" id="IPR011990">
    <property type="entry name" value="TPR-like_helical_dom_sf"/>
</dbReference>
<evidence type="ECO:0000256" key="1">
    <source>
        <dbReference type="SAM" id="Phobius"/>
    </source>
</evidence>
<organism evidence="2 3">
    <name type="scientific">Chryseobacterium aquifrigidense</name>
    <dbReference type="NCBI Taxonomy" id="558021"/>
    <lineage>
        <taxon>Bacteria</taxon>
        <taxon>Pseudomonadati</taxon>
        <taxon>Bacteroidota</taxon>
        <taxon>Flavobacteriia</taxon>
        <taxon>Flavobacteriales</taxon>
        <taxon>Weeksellaceae</taxon>
        <taxon>Chryseobacterium group</taxon>
        <taxon>Chryseobacterium</taxon>
    </lineage>
</organism>
<dbReference type="Proteomes" id="UP000316437">
    <property type="component" value="Unassembled WGS sequence"/>
</dbReference>
<keyword evidence="3" id="KW-1185">Reference proteome</keyword>
<dbReference type="GO" id="GO:0003677">
    <property type="term" value="F:DNA binding"/>
    <property type="evidence" value="ECO:0007669"/>
    <property type="project" value="InterPro"/>
</dbReference>
<proteinExistence type="predicted"/>
<dbReference type="EMBL" id="VFPD01000001">
    <property type="protein sequence ID" value="TQM20364.1"/>
    <property type="molecule type" value="Genomic_DNA"/>
</dbReference>
<dbReference type="InterPro" id="IPR016032">
    <property type="entry name" value="Sig_transdc_resp-reg_C-effctor"/>
</dbReference>
<accession>A0A543EFJ9</accession>
<evidence type="ECO:0000313" key="2">
    <source>
        <dbReference type="EMBL" id="TQM20364.1"/>
    </source>
</evidence>
<evidence type="ECO:0000313" key="3">
    <source>
        <dbReference type="Proteomes" id="UP000316437"/>
    </source>
</evidence>
<gene>
    <name evidence="2" type="ORF">FB551_0022</name>
</gene>
<dbReference type="SUPFAM" id="SSF46894">
    <property type="entry name" value="C-terminal effector domain of the bipartite response regulators"/>
    <property type="match status" value="1"/>
</dbReference>
<protein>
    <recommendedName>
        <fullName evidence="4">Regulatory LuxR family protein</fullName>
    </recommendedName>
</protein>
<feature type="transmembrane region" description="Helical" evidence="1">
    <location>
        <begin position="341"/>
        <end position="361"/>
    </location>
</feature>
<evidence type="ECO:0008006" key="4">
    <source>
        <dbReference type="Google" id="ProtNLM"/>
    </source>
</evidence>
<name>A0A543EFJ9_9FLAO</name>
<dbReference type="SMART" id="SM00028">
    <property type="entry name" value="TPR"/>
    <property type="match status" value="4"/>
</dbReference>
<reference evidence="2 3" key="1">
    <citation type="submission" date="2019-06" db="EMBL/GenBank/DDBJ databases">
        <title>Sorghum-associated microbial communities from plants grown in Nebraska, USA.</title>
        <authorList>
            <person name="Schachtman D."/>
        </authorList>
    </citation>
    <scope>NUCLEOTIDE SEQUENCE [LARGE SCALE GENOMIC DNA]</scope>
    <source>
        <strain evidence="2 3">110</strain>
    </source>
</reference>
<keyword evidence="1" id="KW-0812">Transmembrane</keyword>
<dbReference type="InterPro" id="IPR019734">
    <property type="entry name" value="TPR_rpt"/>
</dbReference>
<dbReference type="GO" id="GO:0006355">
    <property type="term" value="P:regulation of DNA-templated transcription"/>
    <property type="evidence" value="ECO:0007669"/>
    <property type="project" value="InterPro"/>
</dbReference>
<keyword evidence="1" id="KW-0472">Membrane</keyword>
<comment type="caution">
    <text evidence="2">The sequence shown here is derived from an EMBL/GenBank/DDBJ whole genome shotgun (WGS) entry which is preliminary data.</text>
</comment>
<dbReference type="SUPFAM" id="SSF48452">
    <property type="entry name" value="TPR-like"/>
    <property type="match status" value="2"/>
</dbReference>
<sequence>MKSLKNFNRIIYCLIFICCCSKLFSQHHSIQQIDTLLIKTNEELRTQISNKDLIIWNQKIIKEAIQNNYPKGEAWGYANIANRLWLVGEFKKAIEYLNYAEEKSKKINDDFLAGKINQEYSQVYNRMNLPKMALDYNLKAMRSALRLKKDNQDCRFFLRYVYSTRAVYFNGIERSDSSLIYLHKAMKIDPNPLDIGHVAYHYTQYNWNLDSANYYFKKAFNQLETKRFKHNKYQRAVVLYDYGSFMQVQKKNNEAIDAFTKSAALAKEINRPQLVLSNYKLLASVYKELKEADKEVEYLNKATSLKDSIDNDQSKAITLAFNKISKKEEEEKKQKTKFQTALWYGGISLLIVTVLSLYFYLQIKKKKKRLIESKTIILQQEEEAKILKRKLNENHDQLIQLAKKNSAGFLALFQETYPEVSQLLLKINPYLSLSDLSFSAMIFLGFSSKEIAQYSSMEHRSVQTKKYRLRKKLNLEAETDLYQFIRSISEVQ</sequence>
<dbReference type="AlphaFoldDB" id="A0A543EFJ9"/>
<dbReference type="Gene3D" id="1.25.40.10">
    <property type="entry name" value="Tetratricopeptide repeat domain"/>
    <property type="match status" value="2"/>
</dbReference>
<keyword evidence="1" id="KW-1133">Transmembrane helix</keyword>